<feature type="region of interest" description="Disordered" evidence="1">
    <location>
        <begin position="150"/>
        <end position="372"/>
    </location>
</feature>
<dbReference type="HOGENOM" id="CLU_512962_0_0_1"/>
<organism evidence="3">
    <name type="scientific">Melampsora larici-populina (strain 98AG31 / pathotype 3-4-7)</name>
    <name type="common">Poplar leaf rust fungus</name>
    <dbReference type="NCBI Taxonomy" id="747676"/>
    <lineage>
        <taxon>Eukaryota</taxon>
        <taxon>Fungi</taxon>
        <taxon>Dikarya</taxon>
        <taxon>Basidiomycota</taxon>
        <taxon>Pucciniomycotina</taxon>
        <taxon>Pucciniomycetes</taxon>
        <taxon>Pucciniales</taxon>
        <taxon>Melampsoraceae</taxon>
        <taxon>Melampsora</taxon>
    </lineage>
</organism>
<reference evidence="3" key="1">
    <citation type="journal article" date="2011" name="Proc. Natl. Acad. Sci. U.S.A.">
        <title>Obligate biotrophy features unraveled by the genomic analysis of rust fungi.</title>
        <authorList>
            <person name="Duplessis S."/>
            <person name="Cuomo C.A."/>
            <person name="Lin Y.-C."/>
            <person name="Aerts A."/>
            <person name="Tisserant E."/>
            <person name="Veneault-Fourrey C."/>
            <person name="Joly D.L."/>
            <person name="Hacquard S."/>
            <person name="Amselem J."/>
            <person name="Cantarel B.L."/>
            <person name="Chiu R."/>
            <person name="Coutinho P.M."/>
            <person name="Feau N."/>
            <person name="Field M."/>
            <person name="Frey P."/>
            <person name="Gelhaye E."/>
            <person name="Goldberg J."/>
            <person name="Grabherr M.G."/>
            <person name="Kodira C.D."/>
            <person name="Kohler A."/>
            <person name="Kuees U."/>
            <person name="Lindquist E.A."/>
            <person name="Lucas S.M."/>
            <person name="Mago R."/>
            <person name="Mauceli E."/>
            <person name="Morin E."/>
            <person name="Murat C."/>
            <person name="Pangilinan J.L."/>
            <person name="Park R."/>
            <person name="Pearson M."/>
            <person name="Quesneville H."/>
            <person name="Rouhier N."/>
            <person name="Sakthikumar S."/>
            <person name="Salamov A.A."/>
            <person name="Schmutz J."/>
            <person name="Selles B."/>
            <person name="Shapiro H."/>
            <person name="Tanguay P."/>
            <person name="Tuskan G.A."/>
            <person name="Henrissat B."/>
            <person name="Van de Peer Y."/>
            <person name="Rouze P."/>
            <person name="Ellis J.G."/>
            <person name="Dodds P.N."/>
            <person name="Schein J.E."/>
            <person name="Zhong S."/>
            <person name="Hamelin R.C."/>
            <person name="Grigoriev I.V."/>
            <person name="Szabo L.J."/>
            <person name="Martin F."/>
        </authorList>
    </citation>
    <scope>NUCLEOTIDE SEQUENCE [LARGE SCALE GENOMIC DNA]</scope>
    <source>
        <strain evidence="3">98AG31 / pathotype 3-4-7</strain>
    </source>
</reference>
<feature type="compositionally biased region" description="Low complexity" evidence="1">
    <location>
        <begin position="332"/>
        <end position="344"/>
    </location>
</feature>
<dbReference type="PANTHER" id="PTHR40903:SF1">
    <property type="entry name" value="HYPHALLY REGULATED CELL WALL PROTEIN 3"/>
    <property type="match status" value="1"/>
</dbReference>
<protein>
    <submittedName>
        <fullName evidence="2">Uncharacterized protein</fullName>
    </submittedName>
</protein>
<name>F4S5D3_MELLP</name>
<feature type="compositionally biased region" description="Gly residues" evidence="1">
    <location>
        <begin position="152"/>
        <end position="171"/>
    </location>
</feature>
<dbReference type="RefSeq" id="XP_007416550.1">
    <property type="nucleotide sequence ID" value="XM_007416488.1"/>
</dbReference>
<evidence type="ECO:0000313" key="2">
    <source>
        <dbReference type="EMBL" id="EGG00147.1"/>
    </source>
</evidence>
<dbReference type="EMBL" id="GL883150">
    <property type="protein sequence ID" value="EGG00147.1"/>
    <property type="molecule type" value="Genomic_DNA"/>
</dbReference>
<evidence type="ECO:0000313" key="3">
    <source>
        <dbReference type="Proteomes" id="UP000001072"/>
    </source>
</evidence>
<dbReference type="VEuPathDB" id="FungiDB:MELLADRAFT_112096"/>
<dbReference type="Proteomes" id="UP000001072">
    <property type="component" value="Unassembled WGS sequence"/>
</dbReference>
<accession>F4S5D3</accession>
<feature type="compositionally biased region" description="Basic and acidic residues" evidence="1">
    <location>
        <begin position="249"/>
        <end position="266"/>
    </location>
</feature>
<dbReference type="InParanoid" id="F4S5D3"/>
<feature type="region of interest" description="Disordered" evidence="1">
    <location>
        <begin position="422"/>
        <end position="531"/>
    </location>
</feature>
<feature type="compositionally biased region" description="Gly residues" evidence="1">
    <location>
        <begin position="69"/>
        <end position="81"/>
    </location>
</feature>
<keyword evidence="3" id="KW-1185">Reference proteome</keyword>
<dbReference type="PANTHER" id="PTHR40903">
    <property type="entry name" value="GLYCINE-RICH CELL WALL STRUCTURAL PROTEIN 1-LIKE"/>
    <property type="match status" value="1"/>
</dbReference>
<dbReference type="KEGG" id="mlr:MELLADRAFT_112096"/>
<feature type="compositionally biased region" description="Pro residues" evidence="1">
    <location>
        <begin position="513"/>
        <end position="522"/>
    </location>
</feature>
<feature type="region of interest" description="Disordered" evidence="1">
    <location>
        <begin position="65"/>
        <end position="94"/>
    </location>
</feature>
<feature type="compositionally biased region" description="Basic and acidic residues" evidence="1">
    <location>
        <begin position="489"/>
        <end position="499"/>
    </location>
</feature>
<feature type="compositionally biased region" description="Gly residues" evidence="1">
    <location>
        <begin position="291"/>
        <end position="307"/>
    </location>
</feature>
<feature type="compositionally biased region" description="Basic and acidic residues" evidence="1">
    <location>
        <begin position="312"/>
        <end position="328"/>
    </location>
</feature>
<feature type="compositionally biased region" description="Basic and acidic residues" evidence="1">
    <location>
        <begin position="452"/>
        <end position="472"/>
    </location>
</feature>
<evidence type="ECO:0000256" key="1">
    <source>
        <dbReference type="SAM" id="MobiDB-lite"/>
    </source>
</evidence>
<dbReference type="OrthoDB" id="10681417at2759"/>
<dbReference type="GeneID" id="18924562"/>
<dbReference type="AlphaFoldDB" id="F4S5D3"/>
<feature type="compositionally biased region" description="Low complexity" evidence="1">
    <location>
        <begin position="473"/>
        <end position="486"/>
    </location>
</feature>
<feature type="compositionally biased region" description="Basic and acidic residues" evidence="1">
    <location>
        <begin position="275"/>
        <end position="287"/>
    </location>
</feature>
<feature type="compositionally biased region" description="Gly residues" evidence="1">
    <location>
        <begin position="431"/>
        <end position="448"/>
    </location>
</feature>
<sequence length="531" mass="53870">MLADKALATISHGGLGKFGNPGLAELREFSTFCLAAMDFASLAIGLAMSQHVENNAAEHATLMTRQTKPGGGGGSGSGSGTGTPPSGNPSPTPEQCQAILKRIEAKNAGKRRDLADIERDMLTRRQGGAAGGATATQADCDKLKALAEKARGGGGAGGGGPPAGGGGGGKPKPGRRDVIETPDNLTRRQSGDGPKPPIKPPTTGKTSRRAKIENAPSVERRQSTGLPPPTPEQCTAILQKIEAAKSAGKRRDLSESETEMLFRRDAGGATSTSADCDKLKALGEKARSAMGGSGGGAGGAGGGGAGGKPKPSRRDVIEVFDHLSRRQSGDVSPKPSSKPSTTSKASRRAEIPNAPSVERRQNTGLPPPTPEQCTAILQKIEAAKGAGKRRDLSEIEADMLFRRDTTGAAPTSADCAKLKALGEKARSSAGAGAGGAAGGAGAGAGGGKPKPSRRDVIEVSDHLTRRQNRDGSPKPSSESKPSTTSKPSRRSDIANEHSVVRRQSSGASSKPATPSPATPKPSPSATAKAST</sequence>
<proteinExistence type="predicted"/>
<gene>
    <name evidence="2" type="ORF">MELLADRAFT_112096</name>
</gene>
<feature type="compositionally biased region" description="Basic and acidic residues" evidence="1">
    <location>
        <begin position="174"/>
        <end position="190"/>
    </location>
</feature>